<evidence type="ECO:0000259" key="4">
    <source>
        <dbReference type="PROSITE" id="PS50222"/>
    </source>
</evidence>
<keyword evidence="5" id="KW-1185">Reference proteome</keyword>
<feature type="region of interest" description="Disordered" evidence="3">
    <location>
        <begin position="177"/>
        <end position="220"/>
    </location>
</feature>
<protein>
    <submittedName>
        <fullName evidence="6">EF-hand domain-containing protein</fullName>
    </submittedName>
</protein>
<evidence type="ECO:0000256" key="1">
    <source>
        <dbReference type="ARBA" id="ARBA00022737"/>
    </source>
</evidence>
<feature type="compositionally biased region" description="Polar residues" evidence="3">
    <location>
        <begin position="89"/>
        <end position="109"/>
    </location>
</feature>
<dbReference type="SUPFAM" id="SSF47473">
    <property type="entry name" value="EF-hand"/>
    <property type="match status" value="1"/>
</dbReference>
<dbReference type="Gene3D" id="1.10.238.10">
    <property type="entry name" value="EF-hand"/>
    <property type="match status" value="1"/>
</dbReference>
<dbReference type="SMART" id="SM00054">
    <property type="entry name" value="EFh"/>
    <property type="match status" value="2"/>
</dbReference>
<dbReference type="PANTHER" id="PTHR23048:SF0">
    <property type="entry name" value="CALMODULIN LIKE 3"/>
    <property type="match status" value="1"/>
</dbReference>
<dbReference type="GO" id="GO:0016460">
    <property type="term" value="C:myosin II complex"/>
    <property type="evidence" value="ECO:0007669"/>
    <property type="project" value="TreeGrafter"/>
</dbReference>
<dbReference type="FunFam" id="1.10.238.10:FF:000178">
    <property type="entry name" value="Calmodulin-2 A"/>
    <property type="match status" value="1"/>
</dbReference>
<dbReference type="InterPro" id="IPR011992">
    <property type="entry name" value="EF-hand-dom_pair"/>
</dbReference>
<feature type="domain" description="EF-hand" evidence="4">
    <location>
        <begin position="228"/>
        <end position="263"/>
    </location>
</feature>
<feature type="compositionally biased region" description="Low complexity" evidence="3">
    <location>
        <begin position="117"/>
        <end position="129"/>
    </location>
</feature>
<keyword evidence="1" id="KW-0677">Repeat</keyword>
<evidence type="ECO:0000313" key="6">
    <source>
        <dbReference type="WBParaSite" id="nRc.2.0.1.t10338-RA"/>
    </source>
</evidence>
<dbReference type="Pfam" id="PF13499">
    <property type="entry name" value="EF-hand_7"/>
    <property type="match status" value="1"/>
</dbReference>
<keyword evidence="2" id="KW-0106">Calcium</keyword>
<dbReference type="PANTHER" id="PTHR23048">
    <property type="entry name" value="MYOSIN LIGHT CHAIN 1, 3"/>
    <property type="match status" value="1"/>
</dbReference>
<dbReference type="PROSITE" id="PS50222">
    <property type="entry name" value="EF_HAND_2"/>
    <property type="match status" value="2"/>
</dbReference>
<dbReference type="WBParaSite" id="nRc.2.0.1.t10338-RA">
    <property type="protein sequence ID" value="nRc.2.0.1.t10338-RA"/>
    <property type="gene ID" value="nRc.2.0.1.g10338"/>
</dbReference>
<dbReference type="CDD" id="cd00051">
    <property type="entry name" value="EFh"/>
    <property type="match status" value="1"/>
</dbReference>
<evidence type="ECO:0000313" key="5">
    <source>
        <dbReference type="Proteomes" id="UP000887565"/>
    </source>
</evidence>
<dbReference type="InterPro" id="IPR002048">
    <property type="entry name" value="EF_hand_dom"/>
</dbReference>
<dbReference type="Proteomes" id="UP000887565">
    <property type="component" value="Unplaced"/>
</dbReference>
<dbReference type="InterPro" id="IPR050230">
    <property type="entry name" value="CALM/Myosin/TropC-like"/>
</dbReference>
<feature type="region of interest" description="Disordered" evidence="3">
    <location>
        <begin position="89"/>
        <end position="165"/>
    </location>
</feature>
<dbReference type="InterPro" id="IPR018247">
    <property type="entry name" value="EF_Hand_1_Ca_BS"/>
</dbReference>
<feature type="compositionally biased region" description="Polar residues" evidence="3">
    <location>
        <begin position="144"/>
        <end position="157"/>
    </location>
</feature>
<feature type="domain" description="EF-hand" evidence="4">
    <location>
        <begin position="264"/>
        <end position="299"/>
    </location>
</feature>
<accession>A0A915I995</accession>
<evidence type="ECO:0000256" key="2">
    <source>
        <dbReference type="ARBA" id="ARBA00022837"/>
    </source>
</evidence>
<proteinExistence type="predicted"/>
<feature type="compositionally biased region" description="Polar residues" evidence="3">
    <location>
        <begin position="208"/>
        <end position="218"/>
    </location>
</feature>
<dbReference type="PROSITE" id="PS00018">
    <property type="entry name" value="EF_HAND_1"/>
    <property type="match status" value="2"/>
</dbReference>
<evidence type="ECO:0000256" key="3">
    <source>
        <dbReference type="SAM" id="MobiDB-lite"/>
    </source>
</evidence>
<dbReference type="GO" id="GO:0005509">
    <property type="term" value="F:calcium ion binding"/>
    <property type="evidence" value="ECO:0007669"/>
    <property type="project" value="InterPro"/>
</dbReference>
<dbReference type="AlphaFoldDB" id="A0A915I995"/>
<reference evidence="6" key="1">
    <citation type="submission" date="2022-11" db="UniProtKB">
        <authorList>
            <consortium name="WormBaseParasite"/>
        </authorList>
    </citation>
    <scope>IDENTIFICATION</scope>
</reference>
<feature type="region of interest" description="Disordered" evidence="3">
    <location>
        <begin position="17"/>
        <end position="41"/>
    </location>
</feature>
<sequence>MYADSIAVFDRRIHWKPNTPPAPYPASSSHAMHKNDVDFSSQNKPYQSRVLVPNNHKRPDFLELHQQQPGNQTPPRPLRKSARVLRAWRSSNAIQPVISRNNSPPSTRPKSMKNLDSSSKTSKNNMNKQKSCEEDRRMIPGYVASSSENISRFSDQVNDNKGKNTKDFRVTVASATAGRNEASSGDNTIRKDRIALGGDHSSRRRSPKGQQNLTSGSGSAAKYNLDAKTMKSYKQAFRIFDRNGDGCITTEELATVMQFLGFKPTDDELGSMVKEADEDGNGTIEFEEFVKMMRRHVEKKQKQHHQGTIDDLCDAFY</sequence>
<name>A0A915I995_ROMCU</name>
<organism evidence="5 6">
    <name type="scientific">Romanomermis culicivorax</name>
    <name type="common">Nematode worm</name>
    <dbReference type="NCBI Taxonomy" id="13658"/>
    <lineage>
        <taxon>Eukaryota</taxon>
        <taxon>Metazoa</taxon>
        <taxon>Ecdysozoa</taxon>
        <taxon>Nematoda</taxon>
        <taxon>Enoplea</taxon>
        <taxon>Dorylaimia</taxon>
        <taxon>Mermithida</taxon>
        <taxon>Mermithoidea</taxon>
        <taxon>Mermithidae</taxon>
        <taxon>Romanomermis</taxon>
    </lineage>
</organism>